<dbReference type="InterPro" id="IPR036249">
    <property type="entry name" value="Thioredoxin-like_sf"/>
</dbReference>
<accession>A0A0F9WJ82</accession>
<sequence>MEDLTLQQALYQNDNFMIVRKGCPFCAEASRMLHYKKIKITEYDKDEYTKLKEEAQEKYKHRTFPLIVLDKQFVGGCSDLKKKSDIE</sequence>
<dbReference type="Proteomes" id="UP000034350">
    <property type="component" value="Unassembled WGS sequence"/>
</dbReference>
<dbReference type="Gene3D" id="3.40.30.10">
    <property type="entry name" value="Glutaredoxin"/>
    <property type="match status" value="1"/>
</dbReference>
<proteinExistence type="predicted"/>
<organism evidence="2 3">
    <name type="scientific">Vairimorpha ceranae</name>
    <dbReference type="NCBI Taxonomy" id="40302"/>
    <lineage>
        <taxon>Eukaryota</taxon>
        <taxon>Fungi</taxon>
        <taxon>Fungi incertae sedis</taxon>
        <taxon>Microsporidia</taxon>
        <taxon>Nosematidae</taxon>
        <taxon>Vairimorpha</taxon>
    </lineage>
</organism>
<gene>
    <name evidence="2" type="ORF">AAJ76_2000169623</name>
</gene>
<protein>
    <submittedName>
        <fullName evidence="2">Glutaredoxin</fullName>
    </submittedName>
</protein>
<dbReference type="InterPro" id="IPR002109">
    <property type="entry name" value="Glutaredoxin"/>
</dbReference>
<comment type="caution">
    <text evidence="2">The sequence shown here is derived from an EMBL/GenBank/DDBJ whole genome shotgun (WGS) entry which is preliminary data.</text>
</comment>
<name>A0A0F9WJ82_9MICR</name>
<dbReference type="OrthoDB" id="418495at2759"/>
<dbReference type="GeneID" id="36319386"/>
<keyword evidence="3" id="KW-1185">Reference proteome</keyword>
<dbReference type="CDD" id="cd02066">
    <property type="entry name" value="GRX_family"/>
    <property type="match status" value="1"/>
</dbReference>
<evidence type="ECO:0000313" key="2">
    <source>
        <dbReference type="EMBL" id="KKO76600.1"/>
    </source>
</evidence>
<dbReference type="PRINTS" id="PR00160">
    <property type="entry name" value="GLUTAREDOXIN"/>
</dbReference>
<dbReference type="EMBL" id="JPQZ01000002">
    <property type="protein sequence ID" value="KKO76600.1"/>
    <property type="molecule type" value="Genomic_DNA"/>
</dbReference>
<dbReference type="Pfam" id="PF00462">
    <property type="entry name" value="Glutaredoxin"/>
    <property type="match status" value="1"/>
</dbReference>
<dbReference type="AlphaFoldDB" id="A0A0F9WJ82"/>
<dbReference type="VEuPathDB" id="MicrosporidiaDB:G9O61_00g001130"/>
<dbReference type="VEuPathDB" id="MicrosporidiaDB:AAJ76_2000169623"/>
<dbReference type="GO" id="GO:0016491">
    <property type="term" value="F:oxidoreductase activity"/>
    <property type="evidence" value="ECO:0007669"/>
    <property type="project" value="UniProtKB-ARBA"/>
</dbReference>
<evidence type="ECO:0000313" key="3">
    <source>
        <dbReference type="Proteomes" id="UP000034350"/>
    </source>
</evidence>
<dbReference type="PROSITE" id="PS51354">
    <property type="entry name" value="GLUTAREDOXIN_2"/>
    <property type="match status" value="1"/>
</dbReference>
<dbReference type="InterPro" id="IPR014025">
    <property type="entry name" value="Glutaredoxin_subgr"/>
</dbReference>
<evidence type="ECO:0000259" key="1">
    <source>
        <dbReference type="Pfam" id="PF00462"/>
    </source>
</evidence>
<feature type="domain" description="Glutaredoxin" evidence="1">
    <location>
        <begin position="18"/>
        <end position="74"/>
    </location>
</feature>
<dbReference type="SUPFAM" id="SSF52833">
    <property type="entry name" value="Thioredoxin-like"/>
    <property type="match status" value="1"/>
</dbReference>
<reference evidence="2 3" key="1">
    <citation type="journal article" date="2015" name="Environ. Microbiol.">
        <title>Genome analyses suggest the presence of polyploidy and recent human-driven expansions in eight global populations of the honeybee pathogen Nosema ceranae.</title>
        <authorList>
            <person name="Pelin A."/>
            <person name="Selman M."/>
            <person name="Aris-Brosou S."/>
            <person name="Farinelli L."/>
            <person name="Corradi N."/>
        </authorList>
    </citation>
    <scope>NUCLEOTIDE SEQUENCE [LARGE SCALE GENOMIC DNA]</scope>
    <source>
        <strain evidence="2 3">PA08 1199</strain>
    </source>
</reference>
<dbReference type="RefSeq" id="XP_024332342.1">
    <property type="nucleotide sequence ID" value="XM_024474464.1"/>
</dbReference>